<sequence length="38" mass="4292">MVKCQAISHPVRNLNAEILQAREINARRFEQEMPVAAG</sequence>
<accession>A0A7G2IVE5</accession>
<proteinExistence type="predicted"/>
<organism evidence="1 2">
    <name type="scientific">Citrobacter freundii</name>
    <dbReference type="NCBI Taxonomy" id="546"/>
    <lineage>
        <taxon>Bacteria</taxon>
        <taxon>Pseudomonadati</taxon>
        <taxon>Pseudomonadota</taxon>
        <taxon>Gammaproteobacteria</taxon>
        <taxon>Enterobacterales</taxon>
        <taxon>Enterobacteriaceae</taxon>
        <taxon>Citrobacter</taxon>
        <taxon>Citrobacter freundii complex</taxon>
    </lineage>
</organism>
<evidence type="ECO:0000313" key="2">
    <source>
        <dbReference type="Proteomes" id="UP000019194"/>
    </source>
</evidence>
<protein>
    <submittedName>
        <fullName evidence="1">Uncharacterized protein</fullName>
    </submittedName>
</protein>
<evidence type="ECO:0000313" key="1">
    <source>
        <dbReference type="EMBL" id="CDL41146.1"/>
    </source>
</evidence>
<dbReference type="AlphaFoldDB" id="A0A7G2IVE5"/>
<reference evidence="1 2" key="1">
    <citation type="submission" date="2013-10" db="EMBL/GenBank/DDBJ databases">
        <title>Antibiotic resistance diversity of beta-lactamase producers in the General Hospital Vienna.</title>
        <authorList>
            <person name="Barisic I."/>
            <person name="Mitteregger D."/>
            <person name="Hirschl A.M."/>
            <person name="Noehammer C."/>
            <person name="Wiesinger-Mayr H."/>
        </authorList>
    </citation>
    <scope>NUCLEOTIDE SEQUENCE [LARGE SCALE GENOMIC DNA]</scope>
    <source>
        <strain evidence="1 2">ISC11</strain>
    </source>
</reference>
<name>A0A7G2IVE5_CITFR</name>
<comment type="caution">
    <text evidence="1">The sequence shown here is derived from an EMBL/GenBank/DDBJ whole genome shotgun (WGS) entry which is preliminary data.</text>
</comment>
<dbReference type="EMBL" id="CBWP010000082">
    <property type="protein sequence ID" value="CDL41146.1"/>
    <property type="molecule type" value="Genomic_DNA"/>
</dbReference>
<dbReference type="Proteomes" id="UP000019194">
    <property type="component" value="Unassembled WGS sequence"/>
</dbReference>